<evidence type="ECO:0000313" key="2">
    <source>
        <dbReference type="EMBL" id="BAF08620.1"/>
    </source>
</evidence>
<gene>
    <name evidence="2" type="ordered locus">Os02g0326500</name>
</gene>
<sequence>QSQRNLSFRPPTGSVQSRVKSSAELEEEMLANIPKFRARPFNKKVRIRLP</sequence>
<reference evidence="2 3" key="1">
    <citation type="journal article" date="2005" name="Nature">
        <title>The map-based sequence of the rice genome.</title>
        <authorList>
            <consortium name="International rice genome sequencing project (IRGSP)"/>
            <person name="Matsumoto T."/>
            <person name="Wu J."/>
            <person name="Kanamori H."/>
            <person name="Katayose Y."/>
            <person name="Fujisawa M."/>
            <person name="Namiki N."/>
            <person name="Mizuno H."/>
            <person name="Yamamoto K."/>
            <person name="Antonio B.A."/>
            <person name="Baba T."/>
            <person name="Sakata K."/>
            <person name="Nagamura Y."/>
            <person name="Aoki H."/>
            <person name="Arikawa K."/>
            <person name="Arita K."/>
            <person name="Bito T."/>
            <person name="Chiden Y."/>
            <person name="Fujitsuka N."/>
            <person name="Fukunaka R."/>
            <person name="Hamada M."/>
            <person name="Harada C."/>
            <person name="Hayashi A."/>
            <person name="Hijishita S."/>
            <person name="Honda M."/>
            <person name="Hosokawa S."/>
            <person name="Ichikawa Y."/>
            <person name="Idonuma A."/>
            <person name="Iijima M."/>
            <person name="Ikeda M."/>
            <person name="Ikeno M."/>
            <person name="Ito K."/>
            <person name="Ito S."/>
            <person name="Ito T."/>
            <person name="Ito Y."/>
            <person name="Ito Y."/>
            <person name="Iwabuchi A."/>
            <person name="Kamiya K."/>
            <person name="Karasawa W."/>
            <person name="Kurita K."/>
            <person name="Katagiri S."/>
            <person name="Kikuta A."/>
            <person name="Kobayashi H."/>
            <person name="Kobayashi N."/>
            <person name="Machita K."/>
            <person name="Maehara T."/>
            <person name="Masukawa M."/>
            <person name="Mizubayashi T."/>
            <person name="Mukai Y."/>
            <person name="Nagasaki H."/>
            <person name="Nagata Y."/>
            <person name="Naito S."/>
            <person name="Nakashima M."/>
            <person name="Nakama Y."/>
            <person name="Nakamichi Y."/>
            <person name="Nakamura M."/>
            <person name="Meguro A."/>
            <person name="Negishi M."/>
            <person name="Ohta I."/>
            <person name="Ohta T."/>
            <person name="Okamoto M."/>
            <person name="Ono N."/>
            <person name="Saji S."/>
            <person name="Sakaguchi M."/>
            <person name="Sakai K."/>
            <person name="Shibata M."/>
            <person name="Shimokawa T."/>
            <person name="Song J."/>
            <person name="Takazaki Y."/>
            <person name="Terasawa K."/>
            <person name="Tsugane M."/>
            <person name="Tsuji K."/>
            <person name="Ueda S."/>
            <person name="Waki K."/>
            <person name="Yamagata H."/>
            <person name="Yamamoto M."/>
            <person name="Yamamoto S."/>
            <person name="Yamane H."/>
            <person name="Yoshiki S."/>
            <person name="Yoshihara R."/>
            <person name="Yukawa K."/>
            <person name="Zhong H."/>
            <person name="Yano M."/>
            <person name="Yuan Q."/>
            <person name="Ouyang S."/>
            <person name="Liu J."/>
            <person name="Jones K.M."/>
            <person name="Gansberger K."/>
            <person name="Moffat K."/>
            <person name="Hill J."/>
            <person name="Bera J."/>
            <person name="Fadrosh D."/>
            <person name="Jin S."/>
            <person name="Johri S."/>
            <person name="Kim M."/>
            <person name="Overton L."/>
            <person name="Reardon M."/>
            <person name="Tsitrin T."/>
            <person name="Vuong H."/>
            <person name="Weaver B."/>
            <person name="Ciecko A."/>
            <person name="Tallon L."/>
            <person name="Jackson J."/>
            <person name="Pai G."/>
            <person name="Aken S.V."/>
            <person name="Utterback T."/>
            <person name="Reidmuller S."/>
            <person name="Feldblyum T."/>
            <person name="Hsiao J."/>
            <person name="Zismann V."/>
            <person name="Iobst S."/>
            <person name="de Vazeille A.R."/>
            <person name="Buell C.R."/>
            <person name="Ying K."/>
            <person name="Li Y."/>
            <person name="Lu T."/>
            <person name="Huang Y."/>
            <person name="Zhao Q."/>
            <person name="Feng Q."/>
            <person name="Zhang L."/>
            <person name="Zhu J."/>
            <person name="Weng Q."/>
            <person name="Mu J."/>
            <person name="Lu Y."/>
            <person name="Fan D."/>
            <person name="Liu Y."/>
            <person name="Guan J."/>
            <person name="Zhang Y."/>
            <person name="Yu S."/>
            <person name="Liu X."/>
            <person name="Zhang Y."/>
            <person name="Hong G."/>
            <person name="Han B."/>
            <person name="Choisne N."/>
            <person name="Demange N."/>
            <person name="Orjeda G."/>
            <person name="Samain S."/>
            <person name="Cattolico L."/>
            <person name="Pelletier E."/>
            <person name="Couloux A."/>
            <person name="Segurens B."/>
            <person name="Wincker P."/>
            <person name="D'Hont A."/>
            <person name="Scarpelli C."/>
            <person name="Weissenbach J."/>
            <person name="Salanoubat M."/>
            <person name="Quetier F."/>
            <person name="Yu Y."/>
            <person name="Kim H.R."/>
            <person name="Rambo T."/>
            <person name="Currie J."/>
            <person name="Collura K."/>
            <person name="Luo M."/>
            <person name="Yang T."/>
            <person name="Ammiraju J.S.S."/>
            <person name="Engler F."/>
            <person name="Soderlund C."/>
            <person name="Wing R.A."/>
            <person name="Palmer L.E."/>
            <person name="de la Bastide M."/>
            <person name="Spiegel L."/>
            <person name="Nascimento L."/>
            <person name="Zutavern T."/>
            <person name="O'Shaughnessy A."/>
            <person name="Dike S."/>
            <person name="Dedhia N."/>
            <person name="Preston R."/>
            <person name="Balija V."/>
            <person name="McCombie W.R."/>
            <person name="Chow T."/>
            <person name="Chen H."/>
            <person name="Chung M."/>
            <person name="Chen C."/>
            <person name="Shaw J."/>
            <person name="Wu H."/>
            <person name="Hsiao K."/>
            <person name="Chao Y."/>
            <person name="Chu M."/>
            <person name="Cheng C."/>
            <person name="Hour A."/>
            <person name="Lee P."/>
            <person name="Lin S."/>
            <person name="Lin Y."/>
            <person name="Liou J."/>
            <person name="Liu S."/>
            <person name="Hsing Y."/>
            <person name="Raghuvanshi S."/>
            <person name="Mohanty A."/>
            <person name="Bharti A.K."/>
            <person name="Gaur A."/>
            <person name="Gupta V."/>
            <person name="Kumar D."/>
            <person name="Ravi V."/>
            <person name="Vij S."/>
            <person name="Kapur A."/>
            <person name="Khurana P."/>
            <person name="Khurana P."/>
            <person name="Khurana J.P."/>
            <person name="Tyagi A.K."/>
            <person name="Gaikwad K."/>
            <person name="Singh A."/>
            <person name="Dalal V."/>
            <person name="Srivastava S."/>
            <person name="Dixit A."/>
            <person name="Pal A.K."/>
            <person name="Ghazi I.A."/>
            <person name="Yadav M."/>
            <person name="Pandit A."/>
            <person name="Bhargava A."/>
            <person name="Sureshbabu K."/>
            <person name="Batra K."/>
            <person name="Sharma T.R."/>
            <person name="Mohapatra T."/>
            <person name="Singh N.K."/>
            <person name="Messing J."/>
            <person name="Nelson A.B."/>
            <person name="Fuks G."/>
            <person name="Kavchok S."/>
            <person name="Keizer G."/>
            <person name="Linton E."/>
            <person name="Llaca V."/>
            <person name="Song R."/>
            <person name="Tanyolac B."/>
            <person name="Young S."/>
            <person name="Ho-Il K."/>
            <person name="Hahn J.H."/>
            <person name="Sangsakoo G."/>
            <person name="Vanavichit A."/>
            <person name="de Mattos Luiz.A.T."/>
            <person name="Zimmer P.D."/>
            <person name="Malone G."/>
            <person name="Dellagostin O."/>
            <person name="de Oliveira A.C."/>
            <person name="Bevan M."/>
            <person name="Bancroft I."/>
            <person name="Minx P."/>
            <person name="Cordum H."/>
            <person name="Wilson R."/>
            <person name="Cheng Z."/>
            <person name="Jin W."/>
            <person name="Jiang J."/>
            <person name="Leong S.A."/>
            <person name="Iwama H."/>
            <person name="Gojobori T."/>
            <person name="Itoh T."/>
            <person name="Niimura Y."/>
            <person name="Fujii Y."/>
            <person name="Habara T."/>
            <person name="Sakai H."/>
            <person name="Sato Y."/>
            <person name="Wilson G."/>
            <person name="Kumar K."/>
            <person name="McCouch S."/>
            <person name="Juretic N."/>
            <person name="Hoen D."/>
            <person name="Wright S."/>
            <person name="Bruskiewich R."/>
            <person name="Bureau T."/>
            <person name="Miyao A."/>
            <person name="Hirochika H."/>
            <person name="Nishikawa T."/>
            <person name="Kadowaki K."/>
            <person name="Sugiura M."/>
            <person name="Burr B."/>
            <person name="Sasaki T."/>
        </authorList>
    </citation>
    <scope>NUCLEOTIDE SEQUENCE [LARGE SCALE GENOMIC DNA]</scope>
    <source>
        <strain evidence="3">cv. Nipponbare</strain>
    </source>
</reference>
<organism evidence="2 3">
    <name type="scientific">Oryza sativa subsp. japonica</name>
    <name type="common">Rice</name>
    <dbReference type="NCBI Taxonomy" id="39947"/>
    <lineage>
        <taxon>Eukaryota</taxon>
        <taxon>Viridiplantae</taxon>
        <taxon>Streptophyta</taxon>
        <taxon>Embryophyta</taxon>
        <taxon>Tracheophyta</taxon>
        <taxon>Spermatophyta</taxon>
        <taxon>Magnoliopsida</taxon>
        <taxon>Liliopsida</taxon>
        <taxon>Poales</taxon>
        <taxon>Poaceae</taxon>
        <taxon>BOP clade</taxon>
        <taxon>Oryzoideae</taxon>
        <taxon>Oryzeae</taxon>
        <taxon>Oryzinae</taxon>
        <taxon>Oryza</taxon>
        <taxon>Oryza sativa</taxon>
    </lineage>
</organism>
<dbReference type="KEGG" id="dosa:Os02g0326500"/>
<dbReference type="Gramene" id="Os02t0326500-01">
    <property type="protein sequence ID" value="Os02t0326500-01"/>
    <property type="gene ID" value="Os02g0326500"/>
</dbReference>
<reference evidence="3" key="2">
    <citation type="journal article" date="2008" name="Nucleic Acids Res.">
        <title>The rice annotation project database (RAP-DB): 2008 update.</title>
        <authorList>
            <consortium name="The rice annotation project (RAP)"/>
        </authorList>
    </citation>
    <scope>GENOME REANNOTATION</scope>
    <source>
        <strain evidence="3">cv. Nipponbare</strain>
    </source>
</reference>
<dbReference type="AlphaFoldDB" id="A0A0P0VID5"/>
<proteinExistence type="predicted"/>
<name>A0A0P0VID5_ORYSJ</name>
<protein>
    <submittedName>
        <fullName evidence="2">Os02g0326500 protein</fullName>
    </submittedName>
</protein>
<feature type="non-terminal residue" evidence="2">
    <location>
        <position position="1"/>
    </location>
</feature>
<evidence type="ECO:0000313" key="3">
    <source>
        <dbReference type="Proteomes" id="UP000000763"/>
    </source>
</evidence>
<dbReference type="EMBL" id="AP008208">
    <property type="protein sequence ID" value="BAF08620.1"/>
    <property type="molecule type" value="Genomic_DNA"/>
</dbReference>
<feature type="region of interest" description="Disordered" evidence="1">
    <location>
        <begin position="1"/>
        <end position="20"/>
    </location>
</feature>
<dbReference type="Proteomes" id="UP000000763">
    <property type="component" value="Chromosome 2"/>
</dbReference>
<evidence type="ECO:0000256" key="1">
    <source>
        <dbReference type="SAM" id="MobiDB-lite"/>
    </source>
</evidence>
<accession>A0A0P0VID5</accession>